<evidence type="ECO:0000256" key="2">
    <source>
        <dbReference type="ARBA" id="ARBA00023125"/>
    </source>
</evidence>
<dbReference type="Gene3D" id="1.10.10.10">
    <property type="entry name" value="Winged helix-like DNA-binding domain superfamily/Winged helix DNA-binding domain"/>
    <property type="match status" value="1"/>
</dbReference>
<reference evidence="5" key="1">
    <citation type="journal article" date="2014" name="Int. J. Syst. Evol. Microbiol.">
        <title>Complete genome sequence of Corynebacterium casei LMG S-19264T (=DSM 44701T), isolated from a smear-ripened cheese.</title>
        <authorList>
            <consortium name="US DOE Joint Genome Institute (JGI-PGF)"/>
            <person name="Walter F."/>
            <person name="Albersmeier A."/>
            <person name="Kalinowski J."/>
            <person name="Ruckert C."/>
        </authorList>
    </citation>
    <scope>NUCLEOTIDE SEQUENCE</scope>
    <source>
        <strain evidence="5">CGMCC 1.15493</strain>
    </source>
</reference>
<dbReference type="SUPFAM" id="SSF46785">
    <property type="entry name" value="Winged helix' DNA-binding domain"/>
    <property type="match status" value="1"/>
</dbReference>
<dbReference type="PROSITE" id="PS50949">
    <property type="entry name" value="HTH_GNTR"/>
    <property type="match status" value="1"/>
</dbReference>
<keyword evidence="2" id="KW-0238">DNA-binding</keyword>
<feature type="domain" description="HTH gntR-type" evidence="4">
    <location>
        <begin position="10"/>
        <end position="77"/>
    </location>
</feature>
<keyword evidence="3" id="KW-0804">Transcription</keyword>
<dbReference type="PANTHER" id="PTHR43537">
    <property type="entry name" value="TRANSCRIPTIONAL REGULATOR, GNTR FAMILY"/>
    <property type="match status" value="1"/>
</dbReference>
<dbReference type="InterPro" id="IPR000524">
    <property type="entry name" value="Tscrpt_reg_HTH_GntR"/>
</dbReference>
<dbReference type="GO" id="GO:0003700">
    <property type="term" value="F:DNA-binding transcription factor activity"/>
    <property type="evidence" value="ECO:0007669"/>
    <property type="project" value="InterPro"/>
</dbReference>
<dbReference type="GO" id="GO:0003677">
    <property type="term" value="F:DNA binding"/>
    <property type="evidence" value="ECO:0007669"/>
    <property type="project" value="UniProtKB-KW"/>
</dbReference>
<dbReference type="InterPro" id="IPR036388">
    <property type="entry name" value="WH-like_DNA-bd_sf"/>
</dbReference>
<dbReference type="Gene3D" id="1.20.120.530">
    <property type="entry name" value="GntR ligand-binding domain-like"/>
    <property type="match status" value="1"/>
</dbReference>
<protein>
    <submittedName>
        <fullName evidence="5">GntR family transcriptional regulator</fullName>
    </submittedName>
</protein>
<dbReference type="EMBL" id="BMJJ01000009">
    <property type="protein sequence ID" value="GGD29413.1"/>
    <property type="molecule type" value="Genomic_DNA"/>
</dbReference>
<dbReference type="InterPro" id="IPR036390">
    <property type="entry name" value="WH_DNA-bd_sf"/>
</dbReference>
<keyword evidence="1" id="KW-0805">Transcription regulation</keyword>
<accession>A0A916Y3L4</accession>
<evidence type="ECO:0000313" key="6">
    <source>
        <dbReference type="Proteomes" id="UP000613160"/>
    </source>
</evidence>
<dbReference type="RefSeq" id="WP_188853236.1">
    <property type="nucleotide sequence ID" value="NZ_BMJJ01000009.1"/>
</dbReference>
<evidence type="ECO:0000256" key="1">
    <source>
        <dbReference type="ARBA" id="ARBA00023015"/>
    </source>
</evidence>
<evidence type="ECO:0000259" key="4">
    <source>
        <dbReference type="PROSITE" id="PS50949"/>
    </source>
</evidence>
<dbReference type="AlphaFoldDB" id="A0A916Y3L4"/>
<dbReference type="InterPro" id="IPR008920">
    <property type="entry name" value="TF_FadR/GntR_C"/>
</dbReference>
<keyword evidence="6" id="KW-1185">Reference proteome</keyword>
<organism evidence="5 6">
    <name type="scientific">Aureimonas glaciei</name>
    <dbReference type="NCBI Taxonomy" id="1776957"/>
    <lineage>
        <taxon>Bacteria</taxon>
        <taxon>Pseudomonadati</taxon>
        <taxon>Pseudomonadota</taxon>
        <taxon>Alphaproteobacteria</taxon>
        <taxon>Hyphomicrobiales</taxon>
        <taxon>Aurantimonadaceae</taxon>
        <taxon>Aureimonas</taxon>
    </lineage>
</organism>
<dbReference type="Proteomes" id="UP000613160">
    <property type="component" value="Unassembled WGS sequence"/>
</dbReference>
<dbReference type="SUPFAM" id="SSF48008">
    <property type="entry name" value="GntR ligand-binding domain-like"/>
    <property type="match status" value="1"/>
</dbReference>
<dbReference type="SMART" id="SM00345">
    <property type="entry name" value="HTH_GNTR"/>
    <property type="match status" value="1"/>
</dbReference>
<evidence type="ECO:0000256" key="3">
    <source>
        <dbReference type="ARBA" id="ARBA00023163"/>
    </source>
</evidence>
<sequence length="221" mass="24204">MNDFQPMDRSSLYEGVYAQIARALSEGTLKPDDKLRIRTLSEQLGVSVTPVRDAILRLVEAHALEWRGPKDIRVPRMTARQLDEVRLIRLRLEGLAARRAAEAGDRPGLLVLERIMAENEAARSAGDVAAAVRLNRQFHFQISEAAGMPVLQGMIQSLWLRMGPLIASVYELGGETMIRHHYDIVRAIEAGDGDAADAAIQADINAAAHFFGASGVLAETP</sequence>
<name>A0A916Y3L4_9HYPH</name>
<gene>
    <name evidence="5" type="ORF">GCM10011335_35680</name>
</gene>
<reference evidence="5" key="2">
    <citation type="submission" date="2020-09" db="EMBL/GenBank/DDBJ databases">
        <authorList>
            <person name="Sun Q."/>
            <person name="Zhou Y."/>
        </authorList>
    </citation>
    <scope>NUCLEOTIDE SEQUENCE</scope>
    <source>
        <strain evidence="5">CGMCC 1.15493</strain>
    </source>
</reference>
<dbReference type="Pfam" id="PF00392">
    <property type="entry name" value="GntR"/>
    <property type="match status" value="1"/>
</dbReference>
<proteinExistence type="predicted"/>
<dbReference type="PANTHER" id="PTHR43537:SF39">
    <property type="entry name" value="HTH-TYPE TRANSCRIPTIONAL REGULATOR MCBR"/>
    <property type="match status" value="1"/>
</dbReference>
<dbReference type="SMART" id="SM00895">
    <property type="entry name" value="FCD"/>
    <property type="match status" value="1"/>
</dbReference>
<comment type="caution">
    <text evidence="5">The sequence shown here is derived from an EMBL/GenBank/DDBJ whole genome shotgun (WGS) entry which is preliminary data.</text>
</comment>
<evidence type="ECO:0000313" key="5">
    <source>
        <dbReference type="EMBL" id="GGD29413.1"/>
    </source>
</evidence>
<dbReference type="Pfam" id="PF07729">
    <property type="entry name" value="FCD"/>
    <property type="match status" value="1"/>
</dbReference>
<dbReference type="InterPro" id="IPR011711">
    <property type="entry name" value="GntR_C"/>
</dbReference>